<dbReference type="Proteomes" id="UP000236370">
    <property type="component" value="Unassembled WGS sequence"/>
</dbReference>
<accession>A0A2J8KNI8</accession>
<evidence type="ECO:0000313" key="1">
    <source>
        <dbReference type="EMBL" id="PNI36573.1"/>
    </source>
</evidence>
<comment type="caution">
    <text evidence="1">The sequence shown here is derived from an EMBL/GenBank/DDBJ whole genome shotgun (WGS) entry which is preliminary data.</text>
</comment>
<sequence>MQRSGLRRCILGPLCLPSAVAGEKKEEREKRQIQLASCYLHWIFFGKNTIGEIGYFTKALTGMACFL</sequence>
<proteinExistence type="predicted"/>
<evidence type="ECO:0000313" key="2">
    <source>
        <dbReference type="Proteomes" id="UP000236370"/>
    </source>
</evidence>
<protein>
    <submittedName>
        <fullName evidence="1">CATSPERE isoform 1</fullName>
    </submittedName>
</protein>
<gene>
    <name evidence="1" type="ORF">CK820_G0037038</name>
</gene>
<reference evidence="1 2" key="1">
    <citation type="submission" date="2017-12" db="EMBL/GenBank/DDBJ databases">
        <title>High-resolution comparative analysis of great ape genomes.</title>
        <authorList>
            <person name="Pollen A."/>
            <person name="Hastie A."/>
            <person name="Hormozdiari F."/>
            <person name="Dougherty M."/>
            <person name="Liu R."/>
            <person name="Chaisson M."/>
            <person name="Hoppe E."/>
            <person name="Hill C."/>
            <person name="Pang A."/>
            <person name="Hillier L."/>
            <person name="Baker C."/>
            <person name="Armstrong J."/>
            <person name="Shendure J."/>
            <person name="Paten B."/>
            <person name="Wilson R."/>
            <person name="Chao H."/>
            <person name="Schneider V."/>
            <person name="Ventura M."/>
            <person name="Kronenberg Z."/>
            <person name="Murali S."/>
            <person name="Gordon D."/>
            <person name="Cantsilieris S."/>
            <person name="Munson K."/>
            <person name="Nelson B."/>
            <person name="Raja A."/>
            <person name="Underwood J."/>
            <person name="Diekhans M."/>
            <person name="Fiddes I."/>
            <person name="Haussler D."/>
            <person name="Eichler E."/>
        </authorList>
    </citation>
    <scope>NUCLEOTIDE SEQUENCE [LARGE SCALE GENOMIC DNA]</scope>
    <source>
        <strain evidence="1">Yerkes chimp pedigree #C0471</strain>
    </source>
</reference>
<dbReference type="EMBL" id="NBAG03000349">
    <property type="protein sequence ID" value="PNI36573.1"/>
    <property type="molecule type" value="Genomic_DNA"/>
</dbReference>
<organism evidence="1 2">
    <name type="scientific">Pan troglodytes</name>
    <name type="common">Chimpanzee</name>
    <dbReference type="NCBI Taxonomy" id="9598"/>
    <lineage>
        <taxon>Eukaryota</taxon>
        <taxon>Metazoa</taxon>
        <taxon>Chordata</taxon>
        <taxon>Craniata</taxon>
        <taxon>Vertebrata</taxon>
        <taxon>Euteleostomi</taxon>
        <taxon>Mammalia</taxon>
        <taxon>Eutheria</taxon>
        <taxon>Euarchontoglires</taxon>
        <taxon>Primates</taxon>
        <taxon>Haplorrhini</taxon>
        <taxon>Catarrhini</taxon>
        <taxon>Hominidae</taxon>
        <taxon>Pan</taxon>
    </lineage>
</organism>
<name>A0A2J8KNI8_PANTR</name>
<dbReference type="AlphaFoldDB" id="A0A2J8KNI8"/>